<dbReference type="Proteomes" id="UP000032568">
    <property type="component" value="Chromosome"/>
</dbReference>
<dbReference type="PROSITE" id="PS51257">
    <property type="entry name" value="PROKAR_LIPOPROTEIN"/>
    <property type="match status" value="1"/>
</dbReference>
<dbReference type="KEGG" id="tact:SG35_023255"/>
<keyword evidence="3" id="KW-1185">Reference proteome</keyword>
<proteinExistence type="predicted"/>
<reference evidence="2 3" key="2">
    <citation type="journal article" date="2022" name="Mar. Drugs">
        <title>Bioassay-Guided Fractionation Leads to the Detection of Cholic Acid Generated by the Rare Thalassomonas sp.</title>
        <authorList>
            <person name="Pheiffer F."/>
            <person name="Schneider Y.K."/>
            <person name="Hansen E.H."/>
            <person name="Andersen J.H."/>
            <person name="Isaksson J."/>
            <person name="Busche T."/>
            <person name="R C."/>
            <person name="Kalinowski J."/>
            <person name="Zyl L.V."/>
            <person name="Trindade M."/>
        </authorList>
    </citation>
    <scope>NUCLEOTIDE SEQUENCE [LARGE SCALE GENOMIC DNA]</scope>
    <source>
        <strain evidence="2 3">A5K-106</strain>
    </source>
</reference>
<organism evidence="2 3">
    <name type="scientific">Thalassomonas actiniarum</name>
    <dbReference type="NCBI Taxonomy" id="485447"/>
    <lineage>
        <taxon>Bacteria</taxon>
        <taxon>Pseudomonadati</taxon>
        <taxon>Pseudomonadota</taxon>
        <taxon>Gammaproteobacteria</taxon>
        <taxon>Alteromonadales</taxon>
        <taxon>Colwelliaceae</taxon>
        <taxon>Thalassomonas</taxon>
    </lineage>
</organism>
<accession>A0AAE9YN72</accession>
<evidence type="ECO:0000313" key="3">
    <source>
        <dbReference type="Proteomes" id="UP000032568"/>
    </source>
</evidence>
<keyword evidence="1" id="KW-0732">Signal</keyword>
<reference evidence="2 3" key="1">
    <citation type="journal article" date="2015" name="Genome Announc.">
        <title>Draft Genome Sequences of Marine Isolates of Thalassomonas viridans and Thalassomonas actiniarum.</title>
        <authorList>
            <person name="Olonade I."/>
            <person name="van Zyl L.J."/>
            <person name="Trindade M."/>
        </authorList>
    </citation>
    <scope>NUCLEOTIDE SEQUENCE [LARGE SCALE GENOMIC DNA]</scope>
    <source>
        <strain evidence="2 3">A5K-106</strain>
    </source>
</reference>
<sequence length="171" mass="18859">MPKTICRHFTVLFCLLLAGCAKTSVHMSCMPSLHYELSPKSEVLDFGESAVDSVRKALAQKKLNTSQGSVRPLGGHIGPASIKVKDNFRRLNLLGPVYIYQKSPVDPFAVSGTSVYVDIDGKKLWIDLLELNFITLALPSENNINTSKKLGIPSSSSVEFDYKNWQCPLQS</sequence>
<feature type="chain" id="PRO_5042042754" evidence="1">
    <location>
        <begin position="24"/>
        <end position="171"/>
    </location>
</feature>
<gene>
    <name evidence="2" type="ORF">SG35_023255</name>
</gene>
<feature type="signal peptide" evidence="1">
    <location>
        <begin position="1"/>
        <end position="23"/>
    </location>
</feature>
<dbReference type="AlphaFoldDB" id="A0AAE9YN72"/>
<name>A0AAE9YN72_9GAMM</name>
<protein>
    <submittedName>
        <fullName evidence="2">Uncharacterized protein</fullName>
    </submittedName>
</protein>
<evidence type="ECO:0000256" key="1">
    <source>
        <dbReference type="SAM" id="SignalP"/>
    </source>
</evidence>
<dbReference type="EMBL" id="CP059735">
    <property type="protein sequence ID" value="WDD98165.1"/>
    <property type="molecule type" value="Genomic_DNA"/>
</dbReference>
<evidence type="ECO:0000313" key="2">
    <source>
        <dbReference type="EMBL" id="WDD98165.1"/>
    </source>
</evidence>
<dbReference type="RefSeq" id="WP_044830504.1">
    <property type="nucleotide sequence ID" value="NZ_CP059735.1"/>
</dbReference>